<keyword evidence="7 13" id="KW-0460">Magnesium</keyword>
<keyword evidence="8 12" id="KW-0786">Thiamine pyrophosphate</keyword>
<dbReference type="SMART" id="SM00861">
    <property type="entry name" value="Transket_pyr"/>
    <property type="match status" value="1"/>
</dbReference>
<dbReference type="FunCoup" id="A0A168T440">
    <property type="interactions" value="568"/>
</dbReference>
<keyword evidence="15" id="KW-0106">Calcium</keyword>
<dbReference type="Pfam" id="PF00456">
    <property type="entry name" value="Transketolase_N"/>
    <property type="match status" value="1"/>
</dbReference>
<comment type="cofactor">
    <cofactor evidence="13">
        <name>Mg(2+)</name>
        <dbReference type="ChEBI" id="CHEBI:18420"/>
    </cofactor>
    <text evidence="13">Binds 1 Mg(2+) ion per subunit. Can also utilize other divalent metal cations, such as Ca(2+), Mn(2+) and Co(2+).</text>
</comment>
<dbReference type="EMBL" id="LT555008">
    <property type="protein sequence ID" value="SAM09430.1"/>
    <property type="molecule type" value="Genomic_DNA"/>
</dbReference>
<keyword evidence="5 15" id="KW-0808">Transferase</keyword>
<dbReference type="PANTHER" id="PTHR43522:SF2">
    <property type="entry name" value="TRANSKETOLASE 1-RELATED"/>
    <property type="match status" value="1"/>
</dbReference>
<feature type="binding site" evidence="12">
    <location>
        <position position="266"/>
    </location>
    <ligand>
        <name>thiamine diphosphate</name>
        <dbReference type="ChEBI" id="CHEBI:58937"/>
    </ligand>
</feature>
<evidence type="ECO:0000313" key="18">
    <source>
        <dbReference type="Proteomes" id="UP000078561"/>
    </source>
</evidence>
<feature type="binding site" evidence="11">
    <location>
        <position position="266"/>
    </location>
    <ligand>
        <name>substrate</name>
    </ligand>
</feature>
<evidence type="ECO:0000256" key="1">
    <source>
        <dbReference type="ARBA" id="ARBA00001941"/>
    </source>
</evidence>
<dbReference type="InterPro" id="IPR049557">
    <property type="entry name" value="Transketolase_CS"/>
</dbReference>
<feature type="binding site" evidence="12">
    <location>
        <position position="446"/>
    </location>
    <ligand>
        <name>thiamine diphosphate</name>
        <dbReference type="ChEBI" id="CHEBI:58937"/>
    </ligand>
</feature>
<evidence type="ECO:0000256" key="15">
    <source>
        <dbReference type="RuleBase" id="RU004996"/>
    </source>
</evidence>
<feature type="binding site" evidence="12">
    <location>
        <position position="161"/>
    </location>
    <ligand>
        <name>thiamine diphosphate</name>
        <dbReference type="ChEBI" id="CHEBI:58937"/>
    </ligand>
</feature>
<dbReference type="FunFam" id="3.40.50.920:FF:000003">
    <property type="entry name" value="Transketolase"/>
    <property type="match status" value="1"/>
</dbReference>
<feature type="binding site" evidence="13">
    <location>
        <position position="190"/>
    </location>
    <ligand>
        <name>Mg(2+)</name>
        <dbReference type="ChEBI" id="CHEBI:18420"/>
    </ligand>
</feature>
<dbReference type="InterPro" id="IPR005475">
    <property type="entry name" value="Transketolase-like_Pyr-bd"/>
</dbReference>
<evidence type="ECO:0000256" key="11">
    <source>
        <dbReference type="PIRSR" id="PIRSR605478-2"/>
    </source>
</evidence>
<dbReference type="Gene3D" id="3.40.50.920">
    <property type="match status" value="1"/>
</dbReference>
<reference evidence="17" key="1">
    <citation type="submission" date="2016-04" db="EMBL/GenBank/DDBJ databases">
        <authorList>
            <person name="Evans L.H."/>
            <person name="Alamgir A."/>
            <person name="Owens N."/>
            <person name="Weber N.D."/>
            <person name="Virtaneva K."/>
            <person name="Barbian K."/>
            <person name="Babar A."/>
            <person name="Rosenke K."/>
        </authorList>
    </citation>
    <scope>NUCLEOTIDE SEQUENCE [LARGE SCALE GENOMIC DNA]</scope>
    <source>
        <strain evidence="17">CBS 101.48</strain>
    </source>
</reference>
<dbReference type="GO" id="GO:0005634">
    <property type="term" value="C:nucleus"/>
    <property type="evidence" value="ECO:0007669"/>
    <property type="project" value="TreeGrafter"/>
</dbReference>
<feature type="domain" description="Transketolase-like pyrimidine-binding" evidence="16">
    <location>
        <begin position="358"/>
        <end position="534"/>
    </location>
</feature>
<gene>
    <name evidence="17" type="primary">ABSGL_15106.1 scaffold 15162</name>
</gene>
<dbReference type="CDD" id="cd02012">
    <property type="entry name" value="TPP_TK"/>
    <property type="match status" value="1"/>
</dbReference>
<organism evidence="17">
    <name type="scientific">Absidia glauca</name>
    <name type="common">Pin mould</name>
    <dbReference type="NCBI Taxonomy" id="4829"/>
    <lineage>
        <taxon>Eukaryota</taxon>
        <taxon>Fungi</taxon>
        <taxon>Fungi incertae sedis</taxon>
        <taxon>Mucoromycota</taxon>
        <taxon>Mucoromycotina</taxon>
        <taxon>Mucoromycetes</taxon>
        <taxon>Mucorales</taxon>
        <taxon>Cunninghamellaceae</taxon>
        <taxon>Absidia</taxon>
    </lineage>
</organism>
<dbReference type="GO" id="GO:0006098">
    <property type="term" value="P:pentose-phosphate shunt"/>
    <property type="evidence" value="ECO:0007669"/>
    <property type="project" value="TreeGrafter"/>
</dbReference>
<protein>
    <recommendedName>
        <fullName evidence="4 15">Transketolase</fullName>
        <ecNumber evidence="4 15">2.2.1.1</ecNumber>
    </recommendedName>
</protein>
<evidence type="ECO:0000313" key="17">
    <source>
        <dbReference type="EMBL" id="SAM09430.1"/>
    </source>
</evidence>
<comment type="catalytic activity">
    <reaction evidence="9 15">
        <text>D-sedoheptulose 7-phosphate + D-glyceraldehyde 3-phosphate = aldehydo-D-ribose 5-phosphate + D-xylulose 5-phosphate</text>
        <dbReference type="Rhea" id="RHEA:10508"/>
        <dbReference type="ChEBI" id="CHEBI:57483"/>
        <dbReference type="ChEBI" id="CHEBI:57737"/>
        <dbReference type="ChEBI" id="CHEBI:58273"/>
        <dbReference type="ChEBI" id="CHEBI:59776"/>
        <dbReference type="EC" id="2.2.1.1"/>
    </reaction>
</comment>
<dbReference type="InterPro" id="IPR005474">
    <property type="entry name" value="Transketolase_N"/>
</dbReference>
<dbReference type="STRING" id="4829.A0A168T440"/>
<dbReference type="Pfam" id="PF22613">
    <property type="entry name" value="Transketolase_C_1"/>
    <property type="match status" value="1"/>
</dbReference>
<dbReference type="Proteomes" id="UP000078561">
    <property type="component" value="Unassembled WGS sequence"/>
</dbReference>
<accession>A0A168T440</accession>
<dbReference type="EC" id="2.2.1.1" evidence="4 15"/>
<comment type="similarity">
    <text evidence="2 15">Belongs to the transketolase family.</text>
</comment>
<evidence type="ECO:0000256" key="7">
    <source>
        <dbReference type="ARBA" id="ARBA00022842"/>
    </source>
</evidence>
<evidence type="ECO:0000256" key="12">
    <source>
        <dbReference type="PIRSR" id="PIRSR605478-3"/>
    </source>
</evidence>
<dbReference type="PROSITE" id="PS00801">
    <property type="entry name" value="TRANSKETOLASE_1"/>
    <property type="match status" value="1"/>
</dbReference>
<dbReference type="GO" id="GO:0005829">
    <property type="term" value="C:cytosol"/>
    <property type="evidence" value="ECO:0007669"/>
    <property type="project" value="TreeGrafter"/>
</dbReference>
<evidence type="ECO:0000256" key="4">
    <source>
        <dbReference type="ARBA" id="ARBA00013152"/>
    </source>
</evidence>
<keyword evidence="18" id="KW-1185">Reference proteome</keyword>
<feature type="binding site" evidence="11">
    <location>
        <position position="478"/>
    </location>
    <ligand>
        <name>substrate</name>
    </ligand>
</feature>
<feature type="binding site" evidence="13">
    <location>
        <position position="160"/>
    </location>
    <ligand>
        <name>Mg(2+)</name>
        <dbReference type="ChEBI" id="CHEBI:18420"/>
    </ligand>
</feature>
<comment type="function">
    <text evidence="15">Catalyzes the transfer of a two-carbon ketol group from a ketose donor to an aldose acceptor, via a covalent intermediate with the cofactor thiamine pyrophosphate.</text>
</comment>
<comment type="cofactor">
    <cofactor evidence="12">
        <name>thiamine diphosphate</name>
        <dbReference type="ChEBI" id="CHEBI:58937"/>
    </cofactor>
    <text evidence="12">Binds 1 thiamine pyrophosphate per subunit. During the reaction, the substrate forms a covalent intermediate with the cofactor.</text>
</comment>
<evidence type="ECO:0000259" key="16">
    <source>
        <dbReference type="SMART" id="SM00861"/>
    </source>
</evidence>
<comment type="cofactor">
    <cofactor evidence="1">
        <name>Co(2+)</name>
        <dbReference type="ChEBI" id="CHEBI:48828"/>
    </cofactor>
</comment>
<dbReference type="InterPro" id="IPR020826">
    <property type="entry name" value="Transketolase_BS"/>
</dbReference>
<evidence type="ECO:0000256" key="3">
    <source>
        <dbReference type="ARBA" id="ARBA00011738"/>
    </source>
</evidence>
<evidence type="ECO:0000256" key="5">
    <source>
        <dbReference type="ARBA" id="ARBA00022679"/>
    </source>
</evidence>
<evidence type="ECO:0000256" key="6">
    <source>
        <dbReference type="ARBA" id="ARBA00022723"/>
    </source>
</evidence>
<dbReference type="InterPro" id="IPR005478">
    <property type="entry name" value="Transketolase_bac-like"/>
</dbReference>
<dbReference type="PROSITE" id="PS00802">
    <property type="entry name" value="TRANSKETOLASE_2"/>
    <property type="match status" value="1"/>
</dbReference>
<evidence type="ECO:0000256" key="8">
    <source>
        <dbReference type="ARBA" id="ARBA00023052"/>
    </source>
</evidence>
<sequence length="688" mass="75481">MGQQDQNIDSLCINTIRTLAADVVRGGNSGHPGAPMGCAPMAHILFKEFMIANPKESHWLNRDRFVLSNGHACALQYILLHLLGYKLTMDDLKQFRHINSKTPGHPERDHTDGIEVTTGPLGQGISNAVGLAIAEEHMAATFNKPGFELFNNHTYVILGDGCLQEGVQSEACSLAGHLKLGKLIAIYDDNHITIDGDTALSFTEDSMKRFEAYGWHTQTIPDGDTDLQGIHKAIEAAKKVTDKPSIIKLRTTIGYGSLHQGEETVHGSPLSEDDIRQLKEKFGFNPDEKYVVPQAVYDFYHKIGDRGAKASKEWHELLDKYCSKYPDLGADLKRREKGDLPKGWESVLPRYTSKDKAVATRKLSEATLDALANAIPELVGGSADLTGSNNTRWKNAVDFQHPSTKLGDYTGRYLRYGVREHGMSAIMNGLAAYQGIVPFSGTFLNFLTYAWGAARLSALSKSRVIYVMTHDSIGLGEDGPTHQPIETLALTRATPNMLTLRPADGNETSGAYLVALERNDGPSVLSLTRQNLPQLEGSSVEAVRKGGYILEPESDANPDLILVATGSEVSIAIDGSKLLRKKGLKVRLVSMPCTELFDEQSRDYRASVLPKGVPVVSVEALSTFGWQKYSHAQVGMSTFGSSGQYTDVYKFFNITPEHVADIGEKCVQFFKNEGHVPELFPQFAPALQ</sequence>
<dbReference type="SUPFAM" id="SSF52518">
    <property type="entry name" value="Thiamin diphosphate-binding fold (THDP-binding)"/>
    <property type="match status" value="2"/>
</dbReference>
<proteinExistence type="inferred from homology"/>
<dbReference type="InterPro" id="IPR055152">
    <property type="entry name" value="Transketolase-like_C_2"/>
</dbReference>
<keyword evidence="6 13" id="KW-0479">Metal-binding</keyword>
<feature type="site" description="Important for catalytic activity" evidence="14">
    <location>
        <position position="266"/>
    </location>
</feature>
<dbReference type="Pfam" id="PF02779">
    <property type="entry name" value="Transket_pyr"/>
    <property type="match status" value="1"/>
</dbReference>
<feature type="binding site" evidence="11">
    <location>
        <position position="361"/>
    </location>
    <ligand>
        <name>substrate</name>
    </ligand>
</feature>
<dbReference type="GO" id="GO:0046872">
    <property type="term" value="F:metal ion binding"/>
    <property type="evidence" value="ECO:0007669"/>
    <property type="project" value="UniProtKB-KW"/>
</dbReference>
<feature type="binding site" evidence="13">
    <location>
        <position position="192"/>
    </location>
    <ligand>
        <name>Mg(2+)</name>
        <dbReference type="ChEBI" id="CHEBI:18420"/>
    </ligand>
</feature>
<feature type="binding site" evidence="11">
    <location>
        <position position="482"/>
    </location>
    <ligand>
        <name>substrate</name>
    </ligand>
</feature>
<dbReference type="FunFam" id="3.40.50.970:FF:000004">
    <property type="entry name" value="Transketolase"/>
    <property type="match status" value="1"/>
</dbReference>
<dbReference type="InterPro" id="IPR009014">
    <property type="entry name" value="Transketo_C/PFOR_II"/>
</dbReference>
<dbReference type="FunFam" id="3.40.50.970:FF:000003">
    <property type="entry name" value="Transketolase"/>
    <property type="match status" value="1"/>
</dbReference>
<feature type="binding site" evidence="12">
    <location>
        <position position="71"/>
    </location>
    <ligand>
        <name>thiamine diphosphate</name>
        <dbReference type="ChEBI" id="CHEBI:58937"/>
    </ligand>
</feature>
<dbReference type="OMA" id="VYCLCGD"/>
<evidence type="ECO:0000256" key="13">
    <source>
        <dbReference type="PIRSR" id="PIRSR605478-4"/>
    </source>
</evidence>
<comment type="cofactor">
    <cofactor evidence="15">
        <name>Mg(2+)</name>
        <dbReference type="ChEBI" id="CHEBI:18420"/>
    </cofactor>
    <cofactor evidence="15">
        <name>Ca(2+)</name>
        <dbReference type="ChEBI" id="CHEBI:29108"/>
    </cofactor>
    <cofactor evidence="15">
        <name>Mn(2+)</name>
        <dbReference type="ChEBI" id="CHEBI:29035"/>
    </cofactor>
    <cofactor evidence="15">
        <name>Co(2+)</name>
        <dbReference type="ChEBI" id="CHEBI:48828"/>
    </cofactor>
    <text evidence="15">Binds 1 Mg(2+) ion per subunit. Can also utilize other divalent metal cations, such as Ca(2+), Mn(2+) and Co(2+).</text>
</comment>
<feature type="site" description="Important for catalytic activity" evidence="14">
    <location>
        <position position="31"/>
    </location>
</feature>
<dbReference type="NCBIfam" id="TIGR00232">
    <property type="entry name" value="tktlase_bact"/>
    <property type="match status" value="1"/>
</dbReference>
<dbReference type="InParanoid" id="A0A168T440"/>
<feature type="binding site" evidence="11">
    <location>
        <position position="388"/>
    </location>
    <ligand>
        <name>substrate</name>
    </ligand>
</feature>
<dbReference type="GO" id="GO:0004802">
    <property type="term" value="F:transketolase activity"/>
    <property type="evidence" value="ECO:0007669"/>
    <property type="project" value="UniProtKB-EC"/>
</dbReference>
<feature type="binding site" evidence="11">
    <location>
        <position position="31"/>
    </location>
    <ligand>
        <name>substrate</name>
    </ligand>
</feature>
<feature type="binding site" evidence="12">
    <location>
        <position position="190"/>
    </location>
    <ligand>
        <name>thiamine diphosphate</name>
        <dbReference type="ChEBI" id="CHEBI:58937"/>
    </ligand>
</feature>
<dbReference type="InterPro" id="IPR033247">
    <property type="entry name" value="Transketolase_fam"/>
</dbReference>
<dbReference type="SUPFAM" id="SSF52922">
    <property type="entry name" value="TK C-terminal domain-like"/>
    <property type="match status" value="1"/>
</dbReference>
<feature type="binding site" evidence="11">
    <location>
        <position position="529"/>
    </location>
    <ligand>
        <name>substrate</name>
    </ligand>
</feature>
<dbReference type="InterPro" id="IPR029061">
    <property type="entry name" value="THDP-binding"/>
</dbReference>
<name>A0A168T440_ABSGL</name>
<comment type="subunit">
    <text evidence="3 15">Homodimer.</text>
</comment>
<dbReference type="OrthoDB" id="10267175at2759"/>
<evidence type="ECO:0000256" key="9">
    <source>
        <dbReference type="ARBA" id="ARBA00049473"/>
    </source>
</evidence>
<dbReference type="PANTHER" id="PTHR43522">
    <property type="entry name" value="TRANSKETOLASE"/>
    <property type="match status" value="1"/>
</dbReference>
<evidence type="ECO:0000256" key="14">
    <source>
        <dbReference type="PIRSR" id="PIRSR605478-5"/>
    </source>
</evidence>
<evidence type="ECO:0000256" key="10">
    <source>
        <dbReference type="PIRSR" id="PIRSR605478-1"/>
    </source>
</evidence>
<dbReference type="AlphaFoldDB" id="A0A168T440"/>
<dbReference type="Gene3D" id="3.40.50.970">
    <property type="match status" value="2"/>
</dbReference>
<evidence type="ECO:0000256" key="2">
    <source>
        <dbReference type="ARBA" id="ARBA00007131"/>
    </source>
</evidence>
<feature type="binding site" evidence="11">
    <location>
        <position position="470"/>
    </location>
    <ligand>
        <name>substrate</name>
    </ligand>
</feature>
<feature type="binding site" evidence="12">
    <location>
        <begin position="119"/>
        <end position="121"/>
    </location>
    <ligand>
        <name>thiamine diphosphate</name>
        <dbReference type="ChEBI" id="CHEBI:58937"/>
    </ligand>
</feature>
<feature type="active site" description="Proton donor" evidence="10">
    <location>
        <position position="420"/>
    </location>
</feature>
<dbReference type="CDD" id="cd07033">
    <property type="entry name" value="TPP_PYR_DXS_TK_like"/>
    <property type="match status" value="1"/>
</dbReference>